<accession>A0A284RYZ8</accession>
<dbReference type="OrthoDB" id="10563968at2759"/>
<protein>
    <recommendedName>
        <fullName evidence="3">F-box domain-containing protein</fullName>
    </recommendedName>
</protein>
<gene>
    <name evidence="1" type="ORF">ARMOST_17377</name>
</gene>
<sequence>MACICVPEAERFLFQRLVIPGGERFGAFVSFFDSSPHLHRHITGVMLRRWSSADADSDRQDTVARLLDTITAAHEGLEDLFIDDTNFPESRVHDINFPPRVFRRLRVRRSVYRDSDIVTLLACSLSLEDVNIGSPDCRCLSYSNNRECTFYSPNLQTFTYSAEGSRRKLINSFLFKAYMNIALKHIKNLHIRYDEECEMNVCRLLVSVRISVQTLLLVSAYGPGRPMTPSLMDFSQLRRLGVTVAEECLHLISNWIRYSSSNTLLELQLSIGTRLPVNGWDRWSHLDSTFTLSKCTRLKHLNLRFLPRIPAFDVQRRHFNAYSNQLEHYMPYSKRNIQVKTAMISRTTGGLQREDLFNTYMSF</sequence>
<dbReference type="AlphaFoldDB" id="A0A284RYZ8"/>
<organism evidence="1 2">
    <name type="scientific">Armillaria ostoyae</name>
    <name type="common">Armillaria root rot fungus</name>
    <dbReference type="NCBI Taxonomy" id="47428"/>
    <lineage>
        <taxon>Eukaryota</taxon>
        <taxon>Fungi</taxon>
        <taxon>Dikarya</taxon>
        <taxon>Basidiomycota</taxon>
        <taxon>Agaricomycotina</taxon>
        <taxon>Agaricomycetes</taxon>
        <taxon>Agaricomycetidae</taxon>
        <taxon>Agaricales</taxon>
        <taxon>Marasmiineae</taxon>
        <taxon>Physalacriaceae</taxon>
        <taxon>Armillaria</taxon>
    </lineage>
</organism>
<proteinExistence type="predicted"/>
<evidence type="ECO:0000313" key="2">
    <source>
        <dbReference type="Proteomes" id="UP000219338"/>
    </source>
</evidence>
<dbReference type="Proteomes" id="UP000219338">
    <property type="component" value="Unassembled WGS sequence"/>
</dbReference>
<evidence type="ECO:0008006" key="3">
    <source>
        <dbReference type="Google" id="ProtNLM"/>
    </source>
</evidence>
<dbReference type="EMBL" id="FUEG01000021">
    <property type="protein sequence ID" value="SJL13926.1"/>
    <property type="molecule type" value="Genomic_DNA"/>
</dbReference>
<evidence type="ECO:0000313" key="1">
    <source>
        <dbReference type="EMBL" id="SJL13926.1"/>
    </source>
</evidence>
<name>A0A284RYZ8_ARMOS</name>
<keyword evidence="2" id="KW-1185">Reference proteome</keyword>
<reference evidence="2" key="1">
    <citation type="journal article" date="2017" name="Nat. Ecol. Evol.">
        <title>Genome expansion and lineage-specific genetic innovations in the forest pathogenic fungi Armillaria.</title>
        <authorList>
            <person name="Sipos G."/>
            <person name="Prasanna A.N."/>
            <person name="Walter M.C."/>
            <person name="O'Connor E."/>
            <person name="Balint B."/>
            <person name="Krizsan K."/>
            <person name="Kiss B."/>
            <person name="Hess J."/>
            <person name="Varga T."/>
            <person name="Slot J."/>
            <person name="Riley R."/>
            <person name="Boka B."/>
            <person name="Rigling D."/>
            <person name="Barry K."/>
            <person name="Lee J."/>
            <person name="Mihaltcheva S."/>
            <person name="LaButti K."/>
            <person name="Lipzen A."/>
            <person name="Waldron R."/>
            <person name="Moloney N.M."/>
            <person name="Sperisen C."/>
            <person name="Kredics L."/>
            <person name="Vagvoelgyi C."/>
            <person name="Patrignani A."/>
            <person name="Fitzpatrick D."/>
            <person name="Nagy I."/>
            <person name="Doyle S."/>
            <person name="Anderson J.B."/>
            <person name="Grigoriev I.V."/>
            <person name="Gueldener U."/>
            <person name="Muensterkoetter M."/>
            <person name="Nagy L.G."/>
        </authorList>
    </citation>
    <scope>NUCLEOTIDE SEQUENCE [LARGE SCALE GENOMIC DNA]</scope>
    <source>
        <strain evidence="2">C18/9</strain>
    </source>
</reference>